<proteinExistence type="predicted"/>
<gene>
    <name evidence="2" type="ORF">Psuf_086160</name>
</gene>
<feature type="domain" description="LytR/CpsA/Psr regulator C-terminal" evidence="1">
    <location>
        <begin position="56"/>
        <end position="145"/>
    </location>
</feature>
<name>A0A6F8YZ81_9ACTN</name>
<organism evidence="2 3">
    <name type="scientific">Phytohabitans suffuscus</name>
    <dbReference type="NCBI Taxonomy" id="624315"/>
    <lineage>
        <taxon>Bacteria</taxon>
        <taxon>Bacillati</taxon>
        <taxon>Actinomycetota</taxon>
        <taxon>Actinomycetes</taxon>
        <taxon>Micromonosporales</taxon>
        <taxon>Micromonosporaceae</taxon>
    </lineage>
</organism>
<dbReference type="Proteomes" id="UP000503011">
    <property type="component" value="Chromosome"/>
</dbReference>
<dbReference type="EMBL" id="AP022871">
    <property type="protein sequence ID" value="BCB91303.1"/>
    <property type="molecule type" value="Genomic_DNA"/>
</dbReference>
<reference evidence="2 3" key="2">
    <citation type="submission" date="2020-03" db="EMBL/GenBank/DDBJ databases">
        <authorList>
            <person name="Ichikawa N."/>
            <person name="Kimura A."/>
            <person name="Kitahashi Y."/>
            <person name="Uohara A."/>
        </authorList>
    </citation>
    <scope>NUCLEOTIDE SEQUENCE [LARGE SCALE GENOMIC DNA]</scope>
    <source>
        <strain evidence="2 3">NBRC 105367</strain>
    </source>
</reference>
<dbReference type="InterPro" id="IPR027381">
    <property type="entry name" value="LytR/CpsA/Psr_C"/>
</dbReference>
<evidence type="ECO:0000259" key="1">
    <source>
        <dbReference type="Pfam" id="PF13399"/>
    </source>
</evidence>
<accession>A0A6F8YZ81</accession>
<keyword evidence="3" id="KW-1185">Reference proteome</keyword>
<dbReference type="Pfam" id="PF13399">
    <property type="entry name" value="LytR_C"/>
    <property type="match status" value="1"/>
</dbReference>
<evidence type="ECO:0000313" key="2">
    <source>
        <dbReference type="EMBL" id="BCB91303.1"/>
    </source>
</evidence>
<protein>
    <recommendedName>
        <fullName evidence="1">LytR/CpsA/Psr regulator C-terminal domain-containing protein</fullName>
    </recommendedName>
</protein>
<evidence type="ECO:0000313" key="3">
    <source>
        <dbReference type="Proteomes" id="UP000503011"/>
    </source>
</evidence>
<reference evidence="2 3" key="1">
    <citation type="submission" date="2020-03" db="EMBL/GenBank/DDBJ databases">
        <title>Whole genome shotgun sequence of Phytohabitans suffuscus NBRC 105367.</title>
        <authorList>
            <person name="Komaki H."/>
            <person name="Tamura T."/>
        </authorList>
    </citation>
    <scope>NUCLEOTIDE SEQUENCE [LARGE SCALE GENOMIC DNA]</scope>
    <source>
        <strain evidence="2 3">NBRC 105367</strain>
    </source>
</reference>
<dbReference type="AlphaFoldDB" id="A0A6F8YZ81"/>
<dbReference type="RefSeq" id="WP_173164228.1">
    <property type="nucleotide sequence ID" value="NZ_AP022871.1"/>
</dbReference>
<sequence length="175" mass="18636">MTFARVRAFVFVGVLLVAGAVVIAVVIGRDSQRYAVSATCPTEWPRADMALPTVRDITVAVFNGARSAGTAASVAAEFRNRGFQVKPVRNPPKPEKVEGVAVLRHGPEAVGAAHVVDAYFLGKATREYDASRRGTEVDVVIGPEFKSLAQPTDVNIALADMGHPKVPPQTCAREV</sequence>
<dbReference type="Gene3D" id="3.30.70.2390">
    <property type="match status" value="1"/>
</dbReference>
<dbReference type="KEGG" id="psuu:Psuf_086160"/>